<evidence type="ECO:0000313" key="4">
    <source>
        <dbReference type="Proteomes" id="UP000006061"/>
    </source>
</evidence>
<keyword evidence="2 3" id="KW-0808">Transferase</keyword>
<dbReference type="GO" id="GO:0008713">
    <property type="term" value="F:ADP-heptose-lipopolysaccharide heptosyltransferase activity"/>
    <property type="evidence" value="ECO:0007669"/>
    <property type="project" value="TreeGrafter"/>
</dbReference>
<keyword evidence="1" id="KW-0328">Glycosyltransferase</keyword>
<sequence length="336" mass="36978">MAGYNPPLGTKDEKILFIRYSALGDVVRAIPLAATIKAALPEVSLTWLLVHPYEELIEGQPYVDDLLVWDRKLGFKGFVRLILKIRKANFTHMISMQGTDRSAVIAFFSGIKNRAGRHDWASFVYNMPSEDLTEVLGRPVRVDEGRIYYQVSGKLRLFARNLLGGTPKPRVACIIGASKPVKRWPACSWAEFVSMIASSGGSAVLLGHGRQETDMAKEIISLLPEAFKEKTVDLVGKLKLDEMAAVIEACDLVIGGDTGPMHLALALHKPSVGLFGPTLPGQVGLDKINIKLLSDCKCAGCQNWDCDKNCLSSIKPKEAFEALAKLHEFSRNQMIK</sequence>
<dbReference type="PANTHER" id="PTHR30160">
    <property type="entry name" value="TETRAACYLDISACCHARIDE 4'-KINASE-RELATED"/>
    <property type="match status" value="1"/>
</dbReference>
<protein>
    <submittedName>
        <fullName evidence="3">ADP-heptose:LPS heptosyltransferase</fullName>
    </submittedName>
</protein>
<gene>
    <name evidence="3" type="ordered locus">Anamo_0570</name>
</gene>
<dbReference type="eggNOG" id="COG0859">
    <property type="taxonomic scope" value="Bacteria"/>
</dbReference>
<proteinExistence type="predicted"/>
<dbReference type="Proteomes" id="UP000006061">
    <property type="component" value="Chromosome"/>
</dbReference>
<dbReference type="InterPro" id="IPR002201">
    <property type="entry name" value="Glyco_trans_9"/>
</dbReference>
<dbReference type="Pfam" id="PF01075">
    <property type="entry name" value="Glyco_transf_9"/>
    <property type="match status" value="1"/>
</dbReference>
<dbReference type="GO" id="GO:0009244">
    <property type="term" value="P:lipopolysaccharide core region biosynthetic process"/>
    <property type="evidence" value="ECO:0007669"/>
    <property type="project" value="TreeGrafter"/>
</dbReference>
<dbReference type="SUPFAM" id="SSF53756">
    <property type="entry name" value="UDP-Glycosyltransferase/glycogen phosphorylase"/>
    <property type="match status" value="1"/>
</dbReference>
<keyword evidence="4" id="KW-1185">Reference proteome</keyword>
<dbReference type="GO" id="GO:0005829">
    <property type="term" value="C:cytosol"/>
    <property type="evidence" value="ECO:0007669"/>
    <property type="project" value="TreeGrafter"/>
</dbReference>
<dbReference type="AlphaFoldDB" id="I4BVB4"/>
<dbReference type="KEGG" id="amo:Anamo_0570"/>
<name>I4BVB4_ACEMN</name>
<evidence type="ECO:0000256" key="1">
    <source>
        <dbReference type="ARBA" id="ARBA00022676"/>
    </source>
</evidence>
<dbReference type="PATRIC" id="fig|891968.3.peg.565"/>
<dbReference type="HOGENOM" id="CLU_038371_0_0_0"/>
<reference evidence="4" key="1">
    <citation type="journal article" date="2013" name="Stand. Genomic Sci.">
        <title>Complete genome sequence of the moderate thermophile Anaerobaculum mobile type strain (NGA(T)).</title>
        <authorList>
            <person name="Mavromatis K."/>
            <person name="Stackebrandt E."/>
            <person name="Held B."/>
            <person name="Lapidus A."/>
            <person name="Nolan M."/>
            <person name="Lucas S."/>
            <person name="Hammon N."/>
            <person name="Deshpande S."/>
            <person name="Cheng J.F."/>
            <person name="Tapia R."/>
            <person name="Goodwin L.A."/>
            <person name="Pitluck S."/>
            <person name="Liolios K."/>
            <person name="Pagani I."/>
            <person name="Ivanova N."/>
            <person name="Mikhailova N."/>
            <person name="Huntemann M."/>
            <person name="Pati A."/>
            <person name="Chen A."/>
            <person name="Palaniappan K."/>
            <person name="Land M."/>
            <person name="Rohde M."/>
            <person name="Spring S."/>
            <person name="Goker M."/>
            <person name="Woyke T."/>
            <person name="Detter J.C."/>
            <person name="Bristow J."/>
            <person name="Eisen J.A."/>
            <person name="Markowitz V."/>
            <person name="Hugenholtz P."/>
            <person name="Klenk H.P."/>
            <person name="Kyrpides N.C."/>
        </authorList>
    </citation>
    <scope>NUCLEOTIDE SEQUENCE</scope>
    <source>
        <strain evidence="4">ATCC BAA-54 / DSM 13181 / NGA</strain>
    </source>
</reference>
<dbReference type="STRING" id="891968.Anamo_0570"/>
<dbReference type="Gene3D" id="3.40.50.2000">
    <property type="entry name" value="Glycogen Phosphorylase B"/>
    <property type="match status" value="2"/>
</dbReference>
<dbReference type="EMBL" id="CP003198">
    <property type="protein sequence ID" value="AFM21221.1"/>
    <property type="molecule type" value="Genomic_DNA"/>
</dbReference>
<organism evidence="3 4">
    <name type="scientific">Acetomicrobium mobile (strain ATCC BAA-54 / DSM 13181 / JCM 12221 / NGA)</name>
    <name type="common">Anaerobaculum mobile</name>
    <dbReference type="NCBI Taxonomy" id="891968"/>
    <lineage>
        <taxon>Bacteria</taxon>
        <taxon>Thermotogati</taxon>
        <taxon>Synergistota</taxon>
        <taxon>Synergistia</taxon>
        <taxon>Synergistales</taxon>
        <taxon>Acetomicrobiaceae</taxon>
        <taxon>Acetomicrobium</taxon>
    </lineage>
</organism>
<dbReference type="CDD" id="cd03789">
    <property type="entry name" value="GT9_LPS_heptosyltransferase"/>
    <property type="match status" value="1"/>
</dbReference>
<evidence type="ECO:0000313" key="3">
    <source>
        <dbReference type="EMBL" id="AFM21221.1"/>
    </source>
</evidence>
<dbReference type="InterPro" id="IPR051199">
    <property type="entry name" value="LPS_LOS_Heptosyltrfase"/>
</dbReference>
<dbReference type="PANTHER" id="PTHR30160:SF7">
    <property type="entry name" value="ADP-HEPTOSE--LPS HEPTOSYLTRANSFERASE 2"/>
    <property type="match status" value="1"/>
</dbReference>
<accession>I4BVB4</accession>
<evidence type="ECO:0000256" key="2">
    <source>
        <dbReference type="ARBA" id="ARBA00022679"/>
    </source>
</evidence>